<gene>
    <name evidence="1" type="ORF">P0Y55_08590</name>
</gene>
<sequence length="127" mass="15184">MNYYGDVSPMENKNLHFSVKENYQGELYDTLQESTQKYQIDQKCNNELYKYFKNSTCDADVFGSKIIIQIHTENNKDNIKVYETEIINFINSISDLDLNLSVHFNNEWFFIEQNTFNDIYTNKMLIF</sequence>
<organism evidence="1 2">
    <name type="scientific">Candidatus Cohnella colombiensis</name>
    <dbReference type="NCBI Taxonomy" id="3121368"/>
    <lineage>
        <taxon>Bacteria</taxon>
        <taxon>Bacillati</taxon>
        <taxon>Bacillota</taxon>
        <taxon>Bacilli</taxon>
        <taxon>Bacillales</taxon>
        <taxon>Paenibacillaceae</taxon>
        <taxon>Cohnella</taxon>
    </lineage>
</organism>
<protein>
    <submittedName>
        <fullName evidence="1">Uncharacterized protein</fullName>
    </submittedName>
</protein>
<proteinExistence type="predicted"/>
<accession>A0AA95F064</accession>
<reference evidence="1" key="1">
    <citation type="submission" date="2023-03" db="EMBL/GenBank/DDBJ databases">
        <title>Andean soil-derived lignocellulolytic bacterial consortium as a source of novel taxa and putative plastic-active enzymes.</title>
        <authorList>
            <person name="Diaz-Garcia L."/>
            <person name="Chuvochina M."/>
            <person name="Feuerriegel G."/>
            <person name="Bunk B."/>
            <person name="Sproer C."/>
            <person name="Streit W.R."/>
            <person name="Rodriguez L.M."/>
            <person name="Overmann J."/>
            <person name="Jimenez D.J."/>
        </authorList>
    </citation>
    <scope>NUCLEOTIDE SEQUENCE</scope>
    <source>
        <strain evidence="1">MAG 2441</strain>
    </source>
</reference>
<evidence type="ECO:0000313" key="2">
    <source>
        <dbReference type="Proteomes" id="UP001178662"/>
    </source>
</evidence>
<evidence type="ECO:0000313" key="1">
    <source>
        <dbReference type="EMBL" id="WEK56089.1"/>
    </source>
</evidence>
<dbReference type="AlphaFoldDB" id="A0AA95F064"/>
<dbReference type="EMBL" id="CP119317">
    <property type="protein sequence ID" value="WEK56089.1"/>
    <property type="molecule type" value="Genomic_DNA"/>
</dbReference>
<dbReference type="Proteomes" id="UP001178662">
    <property type="component" value="Chromosome"/>
</dbReference>
<name>A0AA95F064_9BACL</name>
<keyword evidence="2" id="KW-1185">Reference proteome</keyword>